<evidence type="ECO:0000313" key="3">
    <source>
        <dbReference type="EMBL" id="KAK7424541.1"/>
    </source>
</evidence>
<feature type="repeat" description="ANK" evidence="1">
    <location>
        <begin position="314"/>
        <end position="346"/>
    </location>
</feature>
<evidence type="ECO:0000313" key="4">
    <source>
        <dbReference type="Proteomes" id="UP001498476"/>
    </source>
</evidence>
<dbReference type="Pfam" id="PF12796">
    <property type="entry name" value="Ank_2"/>
    <property type="match status" value="1"/>
</dbReference>
<dbReference type="PROSITE" id="PS50297">
    <property type="entry name" value="ANK_REP_REGION"/>
    <property type="match status" value="1"/>
</dbReference>
<proteinExistence type="predicted"/>
<dbReference type="InterPro" id="IPR002110">
    <property type="entry name" value="Ankyrin_rpt"/>
</dbReference>
<dbReference type="PANTHER" id="PTHR10039:SF14">
    <property type="entry name" value="NACHT DOMAIN-CONTAINING PROTEIN"/>
    <property type="match status" value="1"/>
</dbReference>
<protein>
    <submittedName>
        <fullName evidence="3">Uncharacterized protein</fullName>
    </submittedName>
</protein>
<dbReference type="Gene3D" id="1.25.40.20">
    <property type="entry name" value="Ankyrin repeat-containing domain"/>
    <property type="match status" value="1"/>
</dbReference>
<comment type="caution">
    <text evidence="3">The sequence shown here is derived from an EMBL/GenBank/DDBJ whole genome shotgun (WGS) entry which is preliminary data.</text>
</comment>
<dbReference type="PROSITE" id="PS50088">
    <property type="entry name" value="ANK_REPEAT"/>
    <property type="match status" value="1"/>
</dbReference>
<evidence type="ECO:0000256" key="2">
    <source>
        <dbReference type="SAM" id="MobiDB-lite"/>
    </source>
</evidence>
<keyword evidence="4" id="KW-1185">Reference proteome</keyword>
<dbReference type="PANTHER" id="PTHR10039">
    <property type="entry name" value="AMELOGENIN"/>
    <property type="match status" value="1"/>
</dbReference>
<reference evidence="3 4" key="1">
    <citation type="journal article" date="2025" name="Microbiol. Resour. Announc.">
        <title>Draft genome sequences for Neonectria magnoliae and Neonectria punicea, canker pathogens of Liriodendron tulipifera and Acer saccharum in West Virginia.</title>
        <authorList>
            <person name="Petronek H.M."/>
            <person name="Kasson M.T."/>
            <person name="Metheny A.M."/>
            <person name="Stauder C.M."/>
            <person name="Lovett B."/>
            <person name="Lynch S.C."/>
            <person name="Garnas J.R."/>
            <person name="Kasson L.R."/>
            <person name="Stajich J.E."/>
        </authorList>
    </citation>
    <scope>NUCLEOTIDE SEQUENCE [LARGE SCALE GENOMIC DNA]</scope>
    <source>
        <strain evidence="3 4">NRRL 64653</strain>
    </source>
</reference>
<dbReference type="EMBL" id="JAZAVJ010000004">
    <property type="protein sequence ID" value="KAK7424541.1"/>
    <property type="molecule type" value="Genomic_DNA"/>
</dbReference>
<dbReference type="InterPro" id="IPR036770">
    <property type="entry name" value="Ankyrin_rpt-contain_sf"/>
</dbReference>
<name>A0ABR1HU57_9HYPO</name>
<dbReference type="SUPFAM" id="SSF48403">
    <property type="entry name" value="Ankyrin repeat"/>
    <property type="match status" value="1"/>
</dbReference>
<organism evidence="3 4">
    <name type="scientific">Neonectria punicea</name>
    <dbReference type="NCBI Taxonomy" id="979145"/>
    <lineage>
        <taxon>Eukaryota</taxon>
        <taxon>Fungi</taxon>
        <taxon>Dikarya</taxon>
        <taxon>Ascomycota</taxon>
        <taxon>Pezizomycotina</taxon>
        <taxon>Sordariomycetes</taxon>
        <taxon>Hypocreomycetidae</taxon>
        <taxon>Hypocreales</taxon>
        <taxon>Nectriaceae</taxon>
        <taxon>Neonectria</taxon>
    </lineage>
</organism>
<dbReference type="SMART" id="SM00248">
    <property type="entry name" value="ANK"/>
    <property type="match status" value="3"/>
</dbReference>
<sequence length="443" mass="49899">MFLSLKKLENGIDGTHFIRTVEQLLIQVEPSAGEKLSNLKDSPPNWVLDEEYFRAWNETPSSDNSPWLWILGESDASKVLTVVVILVDGLDELPEMIYHDIIPKLRKLNSPEAQVILTSREGLFMGSSVLSERPYTEEKLGKLGDRIIEIANRNFLCADLLVKQFYTLDPEDVDHALDNLTNGLDELIRRLMERIGENRTGRETLLWIIHTVRPGLQLAQLQHALAFSRYSKNNNLVNFRKDALIKSTPYFLSIGSNSDFVSIHKAFKDYRTSPRNTRTHFEDPHGLIAKACLGCIERRRNAVEGFEEPTWDQAEYTPLYMASRLGNNEIVEVLIAQGADPNKQNGPEGVSAFQAAIAAGHEKVVDIILETASARKKQDMVSRRDSLGRLPLMDACGNINHEGNPKIVRRILKAMKSMPNSHELLLNRTGPSSKRTPPGDRGQ</sequence>
<gene>
    <name evidence="3" type="ORF">QQX98_000506</name>
</gene>
<keyword evidence="1" id="KW-0040">ANK repeat</keyword>
<accession>A0ABR1HU57</accession>
<feature type="region of interest" description="Disordered" evidence="2">
    <location>
        <begin position="423"/>
        <end position="443"/>
    </location>
</feature>
<dbReference type="Proteomes" id="UP001498476">
    <property type="component" value="Unassembled WGS sequence"/>
</dbReference>
<evidence type="ECO:0000256" key="1">
    <source>
        <dbReference type="PROSITE-ProRule" id="PRU00023"/>
    </source>
</evidence>